<dbReference type="PANTHER" id="PTHR43201">
    <property type="entry name" value="ACYL-COA SYNTHETASE"/>
    <property type="match status" value="1"/>
</dbReference>
<sequence length="550" mass="60460">MSKWTTPETRSLQHNLIQRVNVGDSLTRSASRYPDKEAVVDGDRRLTYRQFDEQVNTLANGLIARGYARGDALALMSGNSLEFLVVYYACAKAGLIVVPISLVWRTAEISYVIGHSRAKGVVVESQLVDTLLPALSDHADVELIVAPGLTEKHDGMRSARGATPLEELAAGQPTTVPEVVIADRDPLSYMYTSGTTSAPKGVVSSHLGLYMGSLTAAHEMRFTAEERMLAMMPLFHIAQLNAFTTPVIMVGGTVVLKRGFDAPGLLALVEKERLSFVFGLPVMYREMLDHPDTAGTDLSSLRRAGYAMAPLPKADLLRAMETFGCGFSLGFGQTEMVPMTTIFQPEHQISHHGAVGEQIVNVQIEIMDEHGNLLPHGQTGEIVYRGPHALEEYLDNEEASNEVMRHGWFHSGDLGHFDEGGMLWFEDRAKDVIKSGGENVASLEVERAMYEADSRIKEVAVVGLPHPRWIEAVTAIVIPHPGEQITEAELWEALKTKLPPFKRPKSILIVDNFPRTATGKIQKNVLRQQHGGYYQEVPRSTEGASDDEPA</sequence>
<dbReference type="Proteomes" id="UP000597341">
    <property type="component" value="Unassembled WGS sequence"/>
</dbReference>
<name>A0ABQ3HJZ4_9ACTN</name>
<dbReference type="PANTHER" id="PTHR43201:SF5">
    <property type="entry name" value="MEDIUM-CHAIN ACYL-COA LIGASE ACSF2, MITOCHONDRIAL"/>
    <property type="match status" value="1"/>
</dbReference>
<keyword evidence="6" id="KW-1185">Reference proteome</keyword>
<evidence type="ECO:0000256" key="1">
    <source>
        <dbReference type="ARBA" id="ARBA00006432"/>
    </source>
</evidence>
<dbReference type="InterPro" id="IPR020845">
    <property type="entry name" value="AMP-binding_CS"/>
</dbReference>
<dbReference type="InterPro" id="IPR000873">
    <property type="entry name" value="AMP-dep_synth/lig_dom"/>
</dbReference>
<comment type="similarity">
    <text evidence="1">Belongs to the ATP-dependent AMP-binding enzyme family.</text>
</comment>
<feature type="domain" description="AMP-dependent synthetase/ligase" evidence="3">
    <location>
        <begin position="27"/>
        <end position="394"/>
    </location>
</feature>
<dbReference type="RefSeq" id="WP_191278631.1">
    <property type="nucleotide sequence ID" value="NZ_BNAD01000002.1"/>
</dbReference>
<accession>A0ABQ3HJZ4</accession>
<evidence type="ECO:0000313" key="6">
    <source>
        <dbReference type="Proteomes" id="UP000597341"/>
    </source>
</evidence>
<dbReference type="InterPro" id="IPR045851">
    <property type="entry name" value="AMP-bd_C_sf"/>
</dbReference>
<organism evidence="5 6">
    <name type="scientific">Nocardioides flavus</name>
    <name type="common">ex Wang et al. 2016</name>
    <dbReference type="NCBI Taxonomy" id="2058780"/>
    <lineage>
        <taxon>Bacteria</taxon>
        <taxon>Bacillati</taxon>
        <taxon>Actinomycetota</taxon>
        <taxon>Actinomycetes</taxon>
        <taxon>Propionibacteriales</taxon>
        <taxon>Nocardioidaceae</taxon>
        <taxon>Nocardioides</taxon>
    </lineage>
</organism>
<keyword evidence="2" id="KW-0436">Ligase</keyword>
<dbReference type="Pfam" id="PF13193">
    <property type="entry name" value="AMP-binding_C"/>
    <property type="match status" value="1"/>
</dbReference>
<dbReference type="SUPFAM" id="SSF56801">
    <property type="entry name" value="Acetyl-CoA synthetase-like"/>
    <property type="match status" value="1"/>
</dbReference>
<feature type="domain" description="AMP-binding enzyme C-terminal" evidence="4">
    <location>
        <begin position="444"/>
        <end position="520"/>
    </location>
</feature>
<dbReference type="Gene3D" id="3.40.50.12780">
    <property type="entry name" value="N-terminal domain of ligase-like"/>
    <property type="match status" value="1"/>
</dbReference>
<dbReference type="PROSITE" id="PS00455">
    <property type="entry name" value="AMP_BINDING"/>
    <property type="match status" value="1"/>
</dbReference>
<evidence type="ECO:0000313" key="5">
    <source>
        <dbReference type="EMBL" id="GHE16757.1"/>
    </source>
</evidence>
<evidence type="ECO:0000259" key="4">
    <source>
        <dbReference type="Pfam" id="PF13193"/>
    </source>
</evidence>
<evidence type="ECO:0000256" key="2">
    <source>
        <dbReference type="ARBA" id="ARBA00022598"/>
    </source>
</evidence>
<reference evidence="6" key="1">
    <citation type="journal article" date="2019" name="Int. J. Syst. Evol. Microbiol.">
        <title>The Global Catalogue of Microorganisms (GCM) 10K type strain sequencing project: providing services to taxonomists for standard genome sequencing and annotation.</title>
        <authorList>
            <consortium name="The Broad Institute Genomics Platform"/>
            <consortium name="The Broad Institute Genome Sequencing Center for Infectious Disease"/>
            <person name="Wu L."/>
            <person name="Ma J."/>
        </authorList>
    </citation>
    <scope>NUCLEOTIDE SEQUENCE [LARGE SCALE GENOMIC DNA]</scope>
    <source>
        <strain evidence="6">CGMCC 1.12791</strain>
    </source>
</reference>
<comment type="caution">
    <text evidence="5">The sequence shown here is derived from an EMBL/GenBank/DDBJ whole genome shotgun (WGS) entry which is preliminary data.</text>
</comment>
<dbReference type="EMBL" id="BNAD01000002">
    <property type="protein sequence ID" value="GHE16757.1"/>
    <property type="molecule type" value="Genomic_DNA"/>
</dbReference>
<proteinExistence type="inferred from homology"/>
<dbReference type="InterPro" id="IPR042099">
    <property type="entry name" value="ANL_N_sf"/>
</dbReference>
<dbReference type="InterPro" id="IPR025110">
    <property type="entry name" value="AMP-bd_C"/>
</dbReference>
<dbReference type="Gene3D" id="3.30.300.30">
    <property type="match status" value="1"/>
</dbReference>
<gene>
    <name evidence="5" type="ORF">GCM10011376_13670</name>
</gene>
<protein>
    <submittedName>
        <fullName evidence="5">Acyl-CoA synthetase</fullName>
    </submittedName>
</protein>
<evidence type="ECO:0000259" key="3">
    <source>
        <dbReference type="Pfam" id="PF00501"/>
    </source>
</evidence>
<dbReference type="Pfam" id="PF00501">
    <property type="entry name" value="AMP-binding"/>
    <property type="match status" value="1"/>
</dbReference>